<dbReference type="Gene3D" id="2.40.440.10">
    <property type="entry name" value="L,D-transpeptidase catalytic domain-like"/>
    <property type="match status" value="1"/>
</dbReference>
<dbReference type="PROSITE" id="PS52029">
    <property type="entry name" value="LD_TPASE"/>
    <property type="match status" value="1"/>
</dbReference>
<dbReference type="InterPro" id="IPR005490">
    <property type="entry name" value="LD_TPept_cat_dom"/>
</dbReference>
<evidence type="ECO:0000256" key="6">
    <source>
        <dbReference type="ARBA" id="ARBA00023316"/>
    </source>
</evidence>
<dbReference type="SUPFAM" id="SSF47090">
    <property type="entry name" value="PGBD-like"/>
    <property type="match status" value="1"/>
</dbReference>
<evidence type="ECO:0000256" key="5">
    <source>
        <dbReference type="ARBA" id="ARBA00022984"/>
    </source>
</evidence>
<feature type="domain" description="L,D-TPase catalytic" evidence="8">
    <location>
        <begin position="283"/>
        <end position="458"/>
    </location>
</feature>
<feature type="active site" description="Nucleophile" evidence="7">
    <location>
        <position position="436"/>
    </location>
</feature>
<protein>
    <submittedName>
        <fullName evidence="9">Predicted carboxypeptidase</fullName>
    </submittedName>
</protein>
<dbReference type="EnsemblBacteria" id="AAW85652">
    <property type="protein sequence ID" value="AAW85652"/>
    <property type="gene ID" value="VF_1157"/>
</dbReference>
<comment type="pathway">
    <text evidence="1 7">Cell wall biogenesis; peptidoglycan biosynthesis.</text>
</comment>
<dbReference type="GeneID" id="54163828"/>
<evidence type="ECO:0000256" key="1">
    <source>
        <dbReference type="ARBA" id="ARBA00004752"/>
    </source>
</evidence>
<keyword evidence="10" id="KW-1185">Reference proteome</keyword>
<reference evidence="9 10" key="1">
    <citation type="journal article" date="2005" name="Proc. Natl. Acad. Sci. U.S.A.">
        <title>Complete genome sequence of Vibrio fischeri: a symbiotic bacterium with pathogenic congeners.</title>
        <authorList>
            <person name="Ruby E.G."/>
            <person name="Urbanowski M."/>
            <person name="Campbell J."/>
            <person name="Dunn A."/>
            <person name="Faini M."/>
            <person name="Gunsalus R."/>
            <person name="Lostroh P."/>
            <person name="Lupp C."/>
            <person name="McCann J."/>
            <person name="Millikan D."/>
            <person name="Schaefer A."/>
            <person name="Stabb E."/>
            <person name="Stevens A."/>
            <person name="Visick K."/>
            <person name="Whistler C."/>
            <person name="Greenberg E.P."/>
        </authorList>
    </citation>
    <scope>NUCLEOTIDE SEQUENCE [LARGE SCALE GENOMIC DNA]</scope>
    <source>
        <strain evidence="10">ATCC 700601 / ES114</strain>
    </source>
</reference>
<evidence type="ECO:0000256" key="7">
    <source>
        <dbReference type="PROSITE-ProRule" id="PRU01373"/>
    </source>
</evidence>
<dbReference type="AlphaFoldDB" id="Q5E5P4"/>
<dbReference type="Pfam" id="PF20142">
    <property type="entry name" value="Scaffold"/>
    <property type="match status" value="1"/>
</dbReference>
<gene>
    <name evidence="9" type="primary">ycbB</name>
    <name evidence="9" type="ordered locus">VF_1157</name>
</gene>
<evidence type="ECO:0000313" key="10">
    <source>
        <dbReference type="Proteomes" id="UP000000537"/>
    </source>
</evidence>
<dbReference type="GO" id="GO:0016740">
    <property type="term" value="F:transferase activity"/>
    <property type="evidence" value="ECO:0007669"/>
    <property type="project" value="UniProtKB-KW"/>
</dbReference>
<reference evidence="9 10" key="2">
    <citation type="journal article" date="2008" name="BMC Genomics">
        <title>Comparative genomics-based investigation of resequencing targets in Vibrio fischeri: focus on point miscalls and artefactual expansions.</title>
        <authorList>
            <person name="Mandel M.J."/>
            <person name="Stabb E.V."/>
            <person name="Ruby E.G."/>
        </authorList>
    </citation>
    <scope>NUCLEOTIDE SEQUENCE [LARGE SCALE GENOMIC DNA]</scope>
    <source>
        <strain evidence="10">ATCC 700601 / ES114</strain>
    </source>
</reference>
<organism evidence="9 10">
    <name type="scientific">Aliivibrio fischeri (strain ATCC 700601 / ES114)</name>
    <name type="common">Vibrio fischeri</name>
    <dbReference type="NCBI Taxonomy" id="312309"/>
    <lineage>
        <taxon>Bacteria</taxon>
        <taxon>Pseudomonadati</taxon>
        <taxon>Pseudomonadota</taxon>
        <taxon>Gammaproteobacteria</taxon>
        <taxon>Vibrionales</taxon>
        <taxon>Vibrionaceae</taxon>
        <taxon>Aliivibrio</taxon>
    </lineage>
</organism>
<evidence type="ECO:0000256" key="4">
    <source>
        <dbReference type="ARBA" id="ARBA00022960"/>
    </source>
</evidence>
<keyword evidence="9" id="KW-0378">Hydrolase</keyword>
<dbReference type="InterPro" id="IPR036365">
    <property type="entry name" value="PGBD-like_sf"/>
</dbReference>
<keyword evidence="9" id="KW-0645">Protease</keyword>
<dbReference type="STRING" id="312309.VF_1157"/>
<dbReference type="eggNOG" id="COG2989">
    <property type="taxonomic scope" value="Bacteria"/>
</dbReference>
<feature type="active site" description="Proton donor/acceptor" evidence="7">
    <location>
        <position position="417"/>
    </location>
</feature>
<keyword evidence="3" id="KW-0808">Transferase</keyword>
<evidence type="ECO:0000259" key="8">
    <source>
        <dbReference type="PROSITE" id="PS52029"/>
    </source>
</evidence>
<dbReference type="HOGENOM" id="CLU_020360_3_0_6"/>
<dbReference type="InterPro" id="IPR052905">
    <property type="entry name" value="LD-transpeptidase_YkuD-like"/>
</dbReference>
<dbReference type="RefSeq" id="WP_011261781.1">
    <property type="nucleotide sequence ID" value="NC_006840.2"/>
</dbReference>
<keyword evidence="6 7" id="KW-0961">Cell wall biogenesis/degradation</keyword>
<accession>Q5E5P4</accession>
<dbReference type="PANTHER" id="PTHR41533:SF1">
    <property type="entry name" value="L,D-TRANSPEPTIDASE YCBB-RELATED"/>
    <property type="match status" value="1"/>
</dbReference>
<dbReference type="GO" id="GO:0009252">
    <property type="term" value="P:peptidoglycan biosynthetic process"/>
    <property type="evidence" value="ECO:0007669"/>
    <property type="project" value="UniProtKB-UniPathway"/>
</dbReference>
<dbReference type="Proteomes" id="UP000000537">
    <property type="component" value="Chromosome I"/>
</dbReference>
<dbReference type="CDD" id="cd16913">
    <property type="entry name" value="YkuD_like"/>
    <property type="match status" value="1"/>
</dbReference>
<sequence>MGRLIIILFVLFSSLCKPIHAALIDTYIEYYQEQLFYPEITQRLYNDDTLKWKSPLARKYLENQLALLALAQLNDSVTARYYQLQGMDGVEYDILATDTLIYLRTYQSSVSAKGKKWFFGGRIEASLPKPQPETIKGITKAIEERDLVSFTHALRPSSDQYEELYQRLFHYYQPYEDSESVFIKERLIRPNQLTDVNAIIYRLQVSGEINHQEADMLLRQSNDHYDSSLVLIIKEFQKRHGLKQDGIIGPKTLHWLNMTAKERVRIMALNIQRLRLWENKNSNFVLVNIPSYEMAYWQEGELVFTSKVIVGKPERRTPIFTTRLNAIVFNPEWKVPTKIMREDILPKALNNKDFLQSQNFEIIPTWLSKEVISIDDIDWEQVNVETFPYKLKQKSGNTNALGRYKFNTPNRNAIYLHDTPSRSLFSKQHRAYSSGCIRVEKASEFAQLLMKESHFSTQDYKDYHELPETSKVSLDQQISVYTIYQTSWVGEDNQVQFRMIYTNTMNGVKVEIDKN</sequence>
<dbReference type="PANTHER" id="PTHR41533">
    <property type="entry name" value="L,D-TRANSPEPTIDASE HI_1667-RELATED"/>
    <property type="match status" value="1"/>
</dbReference>
<dbReference type="InterPro" id="IPR002477">
    <property type="entry name" value="Peptidoglycan-bd-like"/>
</dbReference>
<evidence type="ECO:0000313" key="9">
    <source>
        <dbReference type="EMBL" id="AAW85652.1"/>
    </source>
</evidence>
<comment type="similarity">
    <text evidence="2">Belongs to the YkuD family.</text>
</comment>
<dbReference type="SUPFAM" id="SSF141523">
    <property type="entry name" value="L,D-transpeptidase catalytic domain-like"/>
    <property type="match status" value="1"/>
</dbReference>
<dbReference type="Gene3D" id="1.10.101.10">
    <property type="entry name" value="PGBD-like superfamily/PGBD"/>
    <property type="match status" value="1"/>
</dbReference>
<dbReference type="Pfam" id="PF01471">
    <property type="entry name" value="PG_binding_1"/>
    <property type="match status" value="1"/>
</dbReference>
<dbReference type="UniPathway" id="UPA00219"/>
<name>Q5E5P4_ALIF1</name>
<keyword evidence="5 7" id="KW-0573">Peptidoglycan synthesis</keyword>
<dbReference type="InterPro" id="IPR038063">
    <property type="entry name" value="Transpep_catalytic_dom"/>
</dbReference>
<keyword evidence="9" id="KW-0121">Carboxypeptidase</keyword>
<dbReference type="GO" id="GO:0008360">
    <property type="term" value="P:regulation of cell shape"/>
    <property type="evidence" value="ECO:0007669"/>
    <property type="project" value="UniProtKB-UniRule"/>
</dbReference>
<dbReference type="Pfam" id="PF03734">
    <property type="entry name" value="YkuD"/>
    <property type="match status" value="1"/>
</dbReference>
<dbReference type="OrthoDB" id="9778545at2"/>
<dbReference type="InterPro" id="IPR045380">
    <property type="entry name" value="LD_TPept_scaffold_dom"/>
</dbReference>
<proteinExistence type="inferred from homology"/>
<keyword evidence="4 7" id="KW-0133">Cell shape</keyword>
<dbReference type="GO" id="GO:0004180">
    <property type="term" value="F:carboxypeptidase activity"/>
    <property type="evidence" value="ECO:0007669"/>
    <property type="project" value="UniProtKB-KW"/>
</dbReference>
<dbReference type="GO" id="GO:0071555">
    <property type="term" value="P:cell wall organization"/>
    <property type="evidence" value="ECO:0007669"/>
    <property type="project" value="UniProtKB-UniRule"/>
</dbReference>
<evidence type="ECO:0000256" key="2">
    <source>
        <dbReference type="ARBA" id="ARBA00005992"/>
    </source>
</evidence>
<dbReference type="PATRIC" id="fig|312309.11.peg.1164"/>
<dbReference type="KEGG" id="vfi:VF_1157"/>
<dbReference type="InterPro" id="IPR036366">
    <property type="entry name" value="PGBDSf"/>
</dbReference>
<evidence type="ECO:0000256" key="3">
    <source>
        <dbReference type="ARBA" id="ARBA00022679"/>
    </source>
</evidence>
<dbReference type="EMBL" id="CP000020">
    <property type="protein sequence ID" value="AAW85652.1"/>
    <property type="molecule type" value="Genomic_DNA"/>
</dbReference>